<dbReference type="EMBL" id="JARKHS020014921">
    <property type="protein sequence ID" value="KAK8774845.1"/>
    <property type="molecule type" value="Genomic_DNA"/>
</dbReference>
<reference evidence="3" key="3">
    <citation type="submission" date="2024-02" db="EMBL/GenBank/DDBJ databases">
        <authorList>
            <person name="Mcdaniel E.A."/>
            <person name="Celebi F.M."/>
            <person name="Reiter T."/>
            <person name="Weiss E.C."/>
            <person name="Chou S."/>
        </authorList>
    </citation>
    <scope>NUCLEOTIDE SEQUENCE</scope>
    <source>
        <strain evidence="3">F_SG_1</strain>
        <tissue evidence="3">Salivary glands</tissue>
    </source>
</reference>
<sequence length="123" mass="13385">MFKTDSDSTRYYMTMVRNFKEHLLSTLRDDAVLIYPAALGPAPFHNEHVLRPGQSLLTALANIAGCPSTAIPIGMTPNGRPLGVQVMAAPNMDRLCLTVAAELEKGFGGWKRPFDAVVPSKDL</sequence>
<dbReference type="GO" id="GO:0012505">
    <property type="term" value="C:endomembrane system"/>
    <property type="evidence" value="ECO:0007669"/>
    <property type="project" value="TreeGrafter"/>
</dbReference>
<dbReference type="PANTHER" id="PTHR43372">
    <property type="entry name" value="FATTY-ACID AMIDE HYDROLASE"/>
    <property type="match status" value="1"/>
</dbReference>
<gene>
    <name evidence="2" type="ORF">V5799_006789</name>
    <name evidence="3" type="ORF">V5799_010623</name>
</gene>
<dbReference type="InterPro" id="IPR052739">
    <property type="entry name" value="FAAH2"/>
</dbReference>
<dbReference type="Proteomes" id="UP001321473">
    <property type="component" value="Unassembled WGS sequence"/>
</dbReference>
<reference evidence="3" key="2">
    <citation type="submission" date="2023-03" db="EMBL/GenBank/DDBJ databases">
        <authorList>
            <person name="Thuy-Boun P."/>
        </authorList>
    </citation>
    <scope>NUCLEOTIDE SEQUENCE</scope>
    <source>
        <strain evidence="3">F_SG_1</strain>
        <tissue evidence="3">Salivary glands</tissue>
    </source>
</reference>
<feature type="domain" description="Amidase" evidence="1">
    <location>
        <begin position="19"/>
        <end position="97"/>
    </location>
</feature>
<evidence type="ECO:0000313" key="3">
    <source>
        <dbReference type="EMBL" id="KAK8774845.1"/>
    </source>
</evidence>
<dbReference type="InterPro" id="IPR023631">
    <property type="entry name" value="Amidase_dom"/>
</dbReference>
<reference evidence="3 4" key="1">
    <citation type="journal article" date="2023" name="Arcadia Sci">
        <title>De novo assembly of a long-read Amblyomma americanum tick genome.</title>
        <authorList>
            <person name="Chou S."/>
            <person name="Poskanzer K.E."/>
            <person name="Rollins M."/>
            <person name="Thuy-Boun P.S."/>
        </authorList>
    </citation>
    <scope>NUCLEOTIDE SEQUENCE [LARGE SCALE GENOMIC DNA]</scope>
    <source>
        <strain evidence="3">F_SG_1</strain>
        <tissue evidence="3">Salivary glands</tissue>
    </source>
</reference>
<proteinExistence type="predicted"/>
<evidence type="ECO:0000313" key="4">
    <source>
        <dbReference type="Proteomes" id="UP001321473"/>
    </source>
</evidence>
<dbReference type="AlphaFoldDB" id="A0AAQ4EJ50"/>
<keyword evidence="4" id="KW-1185">Reference proteome</keyword>
<name>A0AAQ4EJ50_AMBAM</name>
<dbReference type="SUPFAM" id="SSF75304">
    <property type="entry name" value="Amidase signature (AS) enzymes"/>
    <property type="match status" value="1"/>
</dbReference>
<organism evidence="3 4">
    <name type="scientific">Amblyomma americanum</name>
    <name type="common">Lone star tick</name>
    <dbReference type="NCBI Taxonomy" id="6943"/>
    <lineage>
        <taxon>Eukaryota</taxon>
        <taxon>Metazoa</taxon>
        <taxon>Ecdysozoa</taxon>
        <taxon>Arthropoda</taxon>
        <taxon>Chelicerata</taxon>
        <taxon>Arachnida</taxon>
        <taxon>Acari</taxon>
        <taxon>Parasitiformes</taxon>
        <taxon>Ixodida</taxon>
        <taxon>Ixodoidea</taxon>
        <taxon>Ixodidae</taxon>
        <taxon>Amblyomminae</taxon>
        <taxon>Amblyomma</taxon>
    </lineage>
</organism>
<dbReference type="Pfam" id="PF01425">
    <property type="entry name" value="Amidase"/>
    <property type="match status" value="1"/>
</dbReference>
<evidence type="ECO:0000313" key="2">
    <source>
        <dbReference type="EMBL" id="KAK8766430.1"/>
    </source>
</evidence>
<evidence type="ECO:0000259" key="1">
    <source>
        <dbReference type="Pfam" id="PF01425"/>
    </source>
</evidence>
<dbReference type="InterPro" id="IPR036928">
    <property type="entry name" value="AS_sf"/>
</dbReference>
<comment type="caution">
    <text evidence="3">The sequence shown here is derived from an EMBL/GenBank/DDBJ whole genome shotgun (WGS) entry which is preliminary data.</text>
</comment>
<accession>A0AAQ4EJ50</accession>
<dbReference type="Gene3D" id="3.90.1300.10">
    <property type="entry name" value="Amidase signature (AS) domain"/>
    <property type="match status" value="1"/>
</dbReference>
<dbReference type="EMBL" id="JARKHS020026353">
    <property type="protein sequence ID" value="KAK8766430.1"/>
    <property type="molecule type" value="Genomic_DNA"/>
</dbReference>
<dbReference type="PANTHER" id="PTHR43372:SF4">
    <property type="entry name" value="FATTY-ACID AMIDE HYDROLASE 2"/>
    <property type="match status" value="1"/>
</dbReference>
<protein>
    <recommendedName>
        <fullName evidence="1">Amidase domain-containing protein</fullName>
    </recommendedName>
</protein>